<sequence>MEETTVELQVRASLEGRGTDGRTLSDRVALYGMPATARWLAAYGQATALGGRA</sequence>
<evidence type="ECO:0000313" key="2">
    <source>
        <dbReference type="Proteomes" id="UP000316545"/>
    </source>
</evidence>
<accession>A0A560G5J7</accession>
<keyword evidence="2" id="KW-1185">Reference proteome</keyword>
<dbReference type="Proteomes" id="UP000316545">
    <property type="component" value="Unassembled WGS sequence"/>
</dbReference>
<name>A0A560G5J7_9PROT</name>
<reference evidence="1 2" key="1">
    <citation type="submission" date="2019-06" db="EMBL/GenBank/DDBJ databases">
        <title>Genomic Encyclopedia of Type Strains, Phase IV (KMG-V): Genome sequencing to study the core and pangenomes of soil and plant-associated prokaryotes.</title>
        <authorList>
            <person name="Whitman W."/>
        </authorList>
    </citation>
    <scope>NUCLEOTIDE SEQUENCE [LARGE SCALE GENOMIC DNA]</scope>
    <source>
        <strain evidence="1 2">BR 11865</strain>
    </source>
</reference>
<comment type="caution">
    <text evidence="1">The sequence shown here is derived from an EMBL/GenBank/DDBJ whole genome shotgun (WGS) entry which is preliminary data.</text>
</comment>
<proteinExistence type="predicted"/>
<dbReference type="EMBL" id="VITO01000004">
    <property type="protein sequence ID" value="TWB29102.1"/>
    <property type="molecule type" value="Genomic_DNA"/>
</dbReference>
<gene>
    <name evidence="1" type="ORF">FBZ88_104268</name>
</gene>
<organism evidence="1 2">
    <name type="scientific">Nitrospirillum amazonense</name>
    <dbReference type="NCBI Taxonomy" id="28077"/>
    <lineage>
        <taxon>Bacteria</taxon>
        <taxon>Pseudomonadati</taxon>
        <taxon>Pseudomonadota</taxon>
        <taxon>Alphaproteobacteria</taxon>
        <taxon>Rhodospirillales</taxon>
        <taxon>Azospirillaceae</taxon>
        <taxon>Nitrospirillum</taxon>
    </lineage>
</organism>
<protein>
    <submittedName>
        <fullName evidence="1">Uncharacterized protein</fullName>
    </submittedName>
</protein>
<evidence type="ECO:0000313" key="1">
    <source>
        <dbReference type="EMBL" id="TWB29102.1"/>
    </source>
</evidence>
<dbReference type="AlphaFoldDB" id="A0A560G5J7"/>